<sequence length="79" mass="8926">MTKLIKIQYQTNLNHEPTNSSQGNIIIVAKEALRNCSNVLYCSTNIFLTVCKTASILYSQQCQMLTCARSNNSLFNIKH</sequence>
<dbReference type="AlphaFoldDB" id="A0A0A9EFA0"/>
<dbReference type="EMBL" id="GBRH01200232">
    <property type="protein sequence ID" value="JAD97663.1"/>
    <property type="molecule type" value="Transcribed_RNA"/>
</dbReference>
<name>A0A0A9EFA0_ARUDO</name>
<proteinExistence type="predicted"/>
<organism evidence="1">
    <name type="scientific">Arundo donax</name>
    <name type="common">Giant reed</name>
    <name type="synonym">Donax arundinaceus</name>
    <dbReference type="NCBI Taxonomy" id="35708"/>
    <lineage>
        <taxon>Eukaryota</taxon>
        <taxon>Viridiplantae</taxon>
        <taxon>Streptophyta</taxon>
        <taxon>Embryophyta</taxon>
        <taxon>Tracheophyta</taxon>
        <taxon>Spermatophyta</taxon>
        <taxon>Magnoliopsida</taxon>
        <taxon>Liliopsida</taxon>
        <taxon>Poales</taxon>
        <taxon>Poaceae</taxon>
        <taxon>PACMAD clade</taxon>
        <taxon>Arundinoideae</taxon>
        <taxon>Arundineae</taxon>
        <taxon>Arundo</taxon>
    </lineage>
</organism>
<protein>
    <submittedName>
        <fullName evidence="1">Uncharacterized protein</fullName>
    </submittedName>
</protein>
<reference evidence="1" key="1">
    <citation type="submission" date="2014-09" db="EMBL/GenBank/DDBJ databases">
        <authorList>
            <person name="Magalhaes I.L.F."/>
            <person name="Oliveira U."/>
            <person name="Santos F.R."/>
            <person name="Vidigal T.H.D.A."/>
            <person name="Brescovit A.D."/>
            <person name="Santos A.J."/>
        </authorList>
    </citation>
    <scope>NUCLEOTIDE SEQUENCE</scope>
    <source>
        <tissue evidence="1">Shoot tissue taken approximately 20 cm above the soil surface</tissue>
    </source>
</reference>
<accession>A0A0A9EFA0</accession>
<evidence type="ECO:0000313" key="1">
    <source>
        <dbReference type="EMBL" id="JAD97663.1"/>
    </source>
</evidence>
<reference evidence="1" key="2">
    <citation type="journal article" date="2015" name="Data Brief">
        <title>Shoot transcriptome of the giant reed, Arundo donax.</title>
        <authorList>
            <person name="Barrero R.A."/>
            <person name="Guerrero F.D."/>
            <person name="Moolhuijzen P."/>
            <person name="Goolsby J.A."/>
            <person name="Tidwell J."/>
            <person name="Bellgard S.E."/>
            <person name="Bellgard M.I."/>
        </authorList>
    </citation>
    <scope>NUCLEOTIDE SEQUENCE</scope>
    <source>
        <tissue evidence="1">Shoot tissue taken approximately 20 cm above the soil surface</tissue>
    </source>
</reference>